<dbReference type="Pfam" id="PF00440">
    <property type="entry name" value="TetR_N"/>
    <property type="match status" value="1"/>
</dbReference>
<comment type="caution">
    <text evidence="4">The sequence shown here is derived from an EMBL/GenBank/DDBJ whole genome shotgun (WGS) entry which is preliminary data.</text>
</comment>
<dbReference type="PANTHER" id="PTHR43479:SF11">
    <property type="entry name" value="ACREF_ENVCD OPERON REPRESSOR-RELATED"/>
    <property type="match status" value="1"/>
</dbReference>
<dbReference type="InterPro" id="IPR001647">
    <property type="entry name" value="HTH_TetR"/>
</dbReference>
<evidence type="ECO:0000313" key="4">
    <source>
        <dbReference type="EMBL" id="RUT43846.1"/>
    </source>
</evidence>
<evidence type="ECO:0000259" key="3">
    <source>
        <dbReference type="PROSITE" id="PS50977"/>
    </source>
</evidence>
<organism evidence="4 5">
    <name type="scientific">Paenibacillus anaericanus</name>
    <dbReference type="NCBI Taxonomy" id="170367"/>
    <lineage>
        <taxon>Bacteria</taxon>
        <taxon>Bacillati</taxon>
        <taxon>Bacillota</taxon>
        <taxon>Bacilli</taxon>
        <taxon>Bacillales</taxon>
        <taxon>Paenibacillaceae</taxon>
        <taxon>Paenibacillus</taxon>
    </lineage>
</organism>
<dbReference type="PROSITE" id="PS50977">
    <property type="entry name" value="HTH_TETR_2"/>
    <property type="match status" value="1"/>
</dbReference>
<keyword evidence="5" id="KW-1185">Reference proteome</keyword>
<dbReference type="InterPro" id="IPR050624">
    <property type="entry name" value="HTH-type_Tx_Regulator"/>
</dbReference>
<dbReference type="AlphaFoldDB" id="A0A3S1DNW5"/>
<sequence length="226" mass="26764">MNYEVYDMNPPLTPHTFVDIHNNPMKNATKASILHTCIELFAHSGYSAVSIREITRNVGIKESSLYNHFRNKNEIIETIYTNYRMELARILPSMEKVDELIPLMEPEVFMQQGFTLFKMSYNNPTFEKMWRIVQIEQFRDVRARDIYLNDICNNTLLFVEQVFQKLINMGKMKPLDPTDLAAAYQYPVFAMMIEYYILKCDQKDTSLLEKRMNNHIQQFFQNNLTS</sequence>
<dbReference type="Gene3D" id="1.10.357.10">
    <property type="entry name" value="Tetracycline Repressor, domain 2"/>
    <property type="match status" value="1"/>
</dbReference>
<dbReference type="PRINTS" id="PR00455">
    <property type="entry name" value="HTHTETR"/>
</dbReference>
<keyword evidence="1 2" id="KW-0238">DNA-binding</keyword>
<dbReference type="EMBL" id="RZNY01000017">
    <property type="protein sequence ID" value="RUT43846.1"/>
    <property type="molecule type" value="Genomic_DNA"/>
</dbReference>
<feature type="domain" description="HTH tetR-type" evidence="3">
    <location>
        <begin position="27"/>
        <end position="87"/>
    </location>
</feature>
<dbReference type="GO" id="GO:0003677">
    <property type="term" value="F:DNA binding"/>
    <property type="evidence" value="ECO:0007669"/>
    <property type="project" value="UniProtKB-UniRule"/>
</dbReference>
<dbReference type="PANTHER" id="PTHR43479">
    <property type="entry name" value="ACREF/ENVCD OPERON REPRESSOR-RELATED"/>
    <property type="match status" value="1"/>
</dbReference>
<accession>A0A3S1DNW5</accession>
<dbReference type="SUPFAM" id="SSF46689">
    <property type="entry name" value="Homeodomain-like"/>
    <property type="match status" value="1"/>
</dbReference>
<feature type="DNA-binding region" description="H-T-H motif" evidence="2">
    <location>
        <begin position="50"/>
        <end position="69"/>
    </location>
</feature>
<evidence type="ECO:0000256" key="2">
    <source>
        <dbReference type="PROSITE-ProRule" id="PRU00335"/>
    </source>
</evidence>
<dbReference type="InterPro" id="IPR009057">
    <property type="entry name" value="Homeodomain-like_sf"/>
</dbReference>
<evidence type="ECO:0000313" key="5">
    <source>
        <dbReference type="Proteomes" id="UP000279446"/>
    </source>
</evidence>
<dbReference type="Proteomes" id="UP000279446">
    <property type="component" value="Unassembled WGS sequence"/>
</dbReference>
<name>A0A3S1DNW5_9BACL</name>
<dbReference type="OrthoDB" id="509229at2"/>
<evidence type="ECO:0000256" key="1">
    <source>
        <dbReference type="ARBA" id="ARBA00023125"/>
    </source>
</evidence>
<protein>
    <submittedName>
        <fullName evidence="4">TetR/AcrR family transcriptional regulator</fullName>
    </submittedName>
</protein>
<reference evidence="4 5" key="1">
    <citation type="submission" date="2018-12" db="EMBL/GenBank/DDBJ databases">
        <authorList>
            <person name="Sun L."/>
            <person name="Chen Z."/>
        </authorList>
    </citation>
    <scope>NUCLEOTIDE SEQUENCE [LARGE SCALE GENOMIC DNA]</scope>
    <source>
        <strain evidence="4 5">DSM 15890</strain>
    </source>
</reference>
<proteinExistence type="predicted"/>
<gene>
    <name evidence="4" type="ORF">EJP82_19305</name>
</gene>